<comment type="caution">
    <text evidence="1">The sequence shown here is derived from an EMBL/GenBank/DDBJ whole genome shotgun (WGS) entry which is preliminary data.</text>
</comment>
<dbReference type="AlphaFoldDB" id="A0AAW8ES89"/>
<dbReference type="EMBL" id="JAUSRV010000021">
    <property type="protein sequence ID" value="MDP9975034.1"/>
    <property type="molecule type" value="Genomic_DNA"/>
</dbReference>
<evidence type="ECO:0008006" key="3">
    <source>
        <dbReference type="Google" id="ProtNLM"/>
    </source>
</evidence>
<dbReference type="SUPFAM" id="SSF53756">
    <property type="entry name" value="UDP-Glycosyltransferase/glycogen phosphorylase"/>
    <property type="match status" value="1"/>
</dbReference>
<accession>A0AAW8ES89</accession>
<name>A0AAW8ES89_VARPD</name>
<dbReference type="RefSeq" id="WP_307597055.1">
    <property type="nucleotide sequence ID" value="NZ_JAUSRV010000021.1"/>
</dbReference>
<reference evidence="1" key="1">
    <citation type="submission" date="2023-07" db="EMBL/GenBank/DDBJ databases">
        <title>Sorghum-associated microbial communities from plants grown in Nebraska, USA.</title>
        <authorList>
            <person name="Schachtman D."/>
        </authorList>
    </citation>
    <scope>NUCLEOTIDE SEQUENCE</scope>
    <source>
        <strain evidence="1">DS3315</strain>
    </source>
</reference>
<organism evidence="1 2">
    <name type="scientific">Variovorax paradoxus</name>
    <dbReference type="NCBI Taxonomy" id="34073"/>
    <lineage>
        <taxon>Bacteria</taxon>
        <taxon>Pseudomonadati</taxon>
        <taxon>Pseudomonadota</taxon>
        <taxon>Betaproteobacteria</taxon>
        <taxon>Burkholderiales</taxon>
        <taxon>Comamonadaceae</taxon>
        <taxon>Variovorax</taxon>
    </lineage>
</organism>
<sequence>MSSFSNYKKIQEFKQSGTAIFEGVNYAYVISPRLYDVSFAGLIKKIIFSLFIGTRIEDGGGVPEGRVLIFYSCRNKSRADYDYIANRLREILRDCSVFVESGECFSLMQVWRTLVKLPSSFSAVKGYRAGIWQRIAAALLVAKYRTTARYAFASLLQDRDCLVTFCDAQAPENLLTQMANAAGLLSVTNQHGQYRLLDERNMSADAEAYANFVSRRMLCWGEATQNEFTSYGISPGRLVVTGWIKNWDCVELPSAAADPKGVFGVMLNADSGKESNVALIDAAKFVAGNLGLRYLVRLHPWSDPKEYQKLLDDLYDDIGHFDLATYLSKVDFSLAHMTGAVIEILHAGFPVYLLDDGRLARAFQIEGLSYLNPHAVAAAIVEDRSAPTHARHRFQKLARWYNDDRDQASRIRQVILCGGE</sequence>
<evidence type="ECO:0000313" key="2">
    <source>
        <dbReference type="Proteomes" id="UP001224845"/>
    </source>
</evidence>
<proteinExistence type="predicted"/>
<protein>
    <recommendedName>
        <fullName evidence="3">CDP-Glycerol:Poly(Glycerophosphate) glycerophosphotransferase</fullName>
    </recommendedName>
</protein>
<dbReference type="Proteomes" id="UP001224845">
    <property type="component" value="Unassembled WGS sequence"/>
</dbReference>
<gene>
    <name evidence="1" type="ORF">J2W39_006318</name>
</gene>
<evidence type="ECO:0000313" key="1">
    <source>
        <dbReference type="EMBL" id="MDP9975034.1"/>
    </source>
</evidence>